<protein>
    <submittedName>
        <fullName evidence="2">Uncharacterized protein</fullName>
    </submittedName>
</protein>
<dbReference type="PANTHER" id="PTHR24157">
    <property type="entry name" value="ANKYRIN REPEAT, SAM AND BASIC LEUCINE ZIPPER DOMAIN-CONTAINING PROTEIN 1"/>
    <property type="match status" value="1"/>
</dbReference>
<dbReference type="Pfam" id="PF00023">
    <property type="entry name" value="Ank"/>
    <property type="match status" value="1"/>
</dbReference>
<feature type="compositionally biased region" description="Polar residues" evidence="1">
    <location>
        <begin position="46"/>
        <end position="58"/>
    </location>
</feature>
<dbReference type="PROSITE" id="PS50088">
    <property type="entry name" value="ANK_REPEAT"/>
    <property type="match status" value="3"/>
</dbReference>
<dbReference type="Gene3D" id="1.25.40.20">
    <property type="entry name" value="Ankyrin repeat-containing domain"/>
    <property type="match status" value="1"/>
</dbReference>
<dbReference type="Pfam" id="PF00536">
    <property type="entry name" value="SAM_1"/>
    <property type="match status" value="1"/>
</dbReference>
<dbReference type="PROSITE" id="PS50297">
    <property type="entry name" value="ANK_REP_REGION"/>
    <property type="match status" value="3"/>
</dbReference>
<dbReference type="AlphaFoldDB" id="A0A7R8WJG4"/>
<feature type="region of interest" description="Disordered" evidence="1">
    <location>
        <begin position="806"/>
        <end position="864"/>
    </location>
</feature>
<dbReference type="SUPFAM" id="SSF48403">
    <property type="entry name" value="Ankyrin repeat"/>
    <property type="match status" value="1"/>
</dbReference>
<dbReference type="PROSITE" id="PS50105">
    <property type="entry name" value="SAM_DOMAIN"/>
    <property type="match status" value="1"/>
</dbReference>
<organism evidence="2">
    <name type="scientific">Cyprideis torosa</name>
    <dbReference type="NCBI Taxonomy" id="163714"/>
    <lineage>
        <taxon>Eukaryota</taxon>
        <taxon>Metazoa</taxon>
        <taxon>Ecdysozoa</taxon>
        <taxon>Arthropoda</taxon>
        <taxon>Crustacea</taxon>
        <taxon>Oligostraca</taxon>
        <taxon>Ostracoda</taxon>
        <taxon>Podocopa</taxon>
        <taxon>Podocopida</taxon>
        <taxon>Cytherocopina</taxon>
        <taxon>Cytheroidea</taxon>
        <taxon>Cytherideidae</taxon>
        <taxon>Cyprideis</taxon>
    </lineage>
</organism>
<reference evidence="2" key="1">
    <citation type="submission" date="2020-11" db="EMBL/GenBank/DDBJ databases">
        <authorList>
            <person name="Tran Van P."/>
        </authorList>
    </citation>
    <scope>NUCLEOTIDE SEQUENCE</scope>
</reference>
<dbReference type="Gene3D" id="1.10.150.50">
    <property type="entry name" value="Transcription Factor, Ets-1"/>
    <property type="match status" value="1"/>
</dbReference>
<dbReference type="SMART" id="SM00248">
    <property type="entry name" value="ANK"/>
    <property type="match status" value="5"/>
</dbReference>
<dbReference type="OrthoDB" id="448455at2759"/>
<dbReference type="InterPro" id="IPR036770">
    <property type="entry name" value="Ankyrin_rpt-contain_sf"/>
</dbReference>
<feature type="compositionally biased region" description="Pro residues" evidence="1">
    <location>
        <begin position="808"/>
        <end position="854"/>
    </location>
</feature>
<name>A0A7R8WJG4_9CRUS</name>
<feature type="compositionally biased region" description="Basic and acidic residues" evidence="1">
    <location>
        <begin position="1"/>
        <end position="10"/>
    </location>
</feature>
<dbReference type="GO" id="GO:0071546">
    <property type="term" value="C:pi-body"/>
    <property type="evidence" value="ECO:0007669"/>
    <property type="project" value="TreeGrafter"/>
</dbReference>
<dbReference type="InterPro" id="IPR002110">
    <property type="entry name" value="Ankyrin_rpt"/>
</dbReference>
<dbReference type="Pfam" id="PF13637">
    <property type="entry name" value="Ank_4"/>
    <property type="match status" value="1"/>
</dbReference>
<evidence type="ECO:0000313" key="2">
    <source>
        <dbReference type="EMBL" id="CAD7230134.1"/>
    </source>
</evidence>
<feature type="non-terminal residue" evidence="2">
    <location>
        <position position="1"/>
    </location>
</feature>
<dbReference type="InterPro" id="IPR001660">
    <property type="entry name" value="SAM"/>
</dbReference>
<dbReference type="PANTHER" id="PTHR24157:SF3">
    <property type="entry name" value="ANKYRIN REPEAT, SAM AND BASIC LEUCINE ZIPPER DOMAIN-CONTAINING PROTEIN 1"/>
    <property type="match status" value="1"/>
</dbReference>
<dbReference type="EMBL" id="OB662486">
    <property type="protein sequence ID" value="CAD7230134.1"/>
    <property type="molecule type" value="Genomic_DNA"/>
</dbReference>
<dbReference type="SUPFAM" id="SSF47769">
    <property type="entry name" value="SAM/Pointed domain"/>
    <property type="match status" value="1"/>
</dbReference>
<sequence length="864" mass="95379">MSSYRWKDPTIKPVPVRVVPAGYSSSDDDEDDFNDHHFSEDEIVPQNGTDPPATNSAASGDASVPKASLMRHIQQSEIHRPSRSNIDFDLSVPPPPSAQSSESVPPPPSAQSSEQNAGSSVHPLAQETGPVRVPAPKLDSGSPRTAPAVSPHNKQPSPQRIRPHPAKRILPSDLSDLASFAERGNVDGLRDLIENKAPLSSSICGRTVNLSLGDFHPRAWGGKNCTYSSLANIPYTATKVELKRGDFPRQDYQNYLDHQLSLRTKEEAQAEYPSDESSSYSTSGEQDQIAGLLEKTREESKGELKPESRVQRLSQIPKQEAISESEMTQELARVPEFQETTQLMSSTPMSWARWPRQKRITFAPKSKEIVYDPNSSRPSKIPVDSLTHRGWTPLLHACEALQLGVVKYLISVGADVNYDRSELFTPLMASCSQSRGLESADGPSVVAYLLDQGAAVNKGDRKKITPLMYASMWGNVPVVLMLLERGAFLEDRDAQGYTALSYAAEKGNGEVMFHLFQKGANAMNTTIYGATPAHLAQEAGYQKVADILDRLSRGSSTEGSEEFLKLGPDGGRRNQHVAQTTAMIRAQKSFQDVQTILSAIEGGTDLVDKFREHFITREIFLTLTDADLKEIGVSALGTRRKILEVICKMHKRAWDPSSLELERRDVTSIGASDLAAMLSNIEKHVGYISSTLKHIVRYANPTDLQVGCQFNPLSENNPKLLRLMENAADVLDSAEEIFQLNKKWCALVDFQTPDPLEPLVVQKEPEELEEGSEAPWYLRRVAYILGATLFGVLAVTTKKGIKRVLCDRPPPFNNRPPPLNNRPPPLNNRPPPLNNRPPPLNNRPPPLNNRPPPVALRSNLSLLD</sequence>
<feature type="region of interest" description="Disordered" evidence="1">
    <location>
        <begin position="265"/>
        <end position="289"/>
    </location>
</feature>
<accession>A0A7R8WJG4</accession>
<dbReference type="InterPro" id="IPR013761">
    <property type="entry name" value="SAM/pointed_sf"/>
</dbReference>
<feature type="compositionally biased region" description="Polar residues" evidence="1">
    <location>
        <begin position="110"/>
        <end position="119"/>
    </location>
</feature>
<feature type="region of interest" description="Disordered" evidence="1">
    <location>
        <begin position="1"/>
        <end position="165"/>
    </location>
</feature>
<proteinExistence type="predicted"/>
<dbReference type="SMART" id="SM00454">
    <property type="entry name" value="SAM"/>
    <property type="match status" value="1"/>
</dbReference>
<evidence type="ECO:0000256" key="1">
    <source>
        <dbReference type="SAM" id="MobiDB-lite"/>
    </source>
</evidence>
<gene>
    <name evidence="2" type="ORF">CTOB1V02_LOCUS7997</name>
</gene>